<accession>A0A0S2DFG8</accession>
<dbReference type="PATRIC" id="fig|69.6.peg.1891"/>
<dbReference type="STRING" id="69.GLE_1925"/>
<dbReference type="AlphaFoldDB" id="A0A0S2DFG8"/>
<dbReference type="InterPro" id="IPR016181">
    <property type="entry name" value="Acyl_CoA_acyltransferase"/>
</dbReference>
<organism evidence="4 5">
    <name type="scientific">Lysobacter enzymogenes</name>
    <dbReference type="NCBI Taxonomy" id="69"/>
    <lineage>
        <taxon>Bacteria</taxon>
        <taxon>Pseudomonadati</taxon>
        <taxon>Pseudomonadota</taxon>
        <taxon>Gammaproteobacteria</taxon>
        <taxon>Lysobacterales</taxon>
        <taxon>Lysobacteraceae</taxon>
        <taxon>Lysobacter</taxon>
    </lineage>
</organism>
<dbReference type="PROSITE" id="PS51186">
    <property type="entry name" value="GNAT"/>
    <property type="match status" value="1"/>
</dbReference>
<dbReference type="Pfam" id="PF00583">
    <property type="entry name" value="Acetyltransf_1"/>
    <property type="match status" value="1"/>
</dbReference>
<keyword evidence="2" id="KW-0012">Acyltransferase</keyword>
<name>A0A0S2DFG8_LYSEN</name>
<gene>
    <name evidence="4" type="ORF">GLE_1925</name>
</gene>
<evidence type="ECO:0000256" key="2">
    <source>
        <dbReference type="ARBA" id="ARBA00023315"/>
    </source>
</evidence>
<dbReference type="SUPFAM" id="SSF55729">
    <property type="entry name" value="Acyl-CoA N-acyltransferases (Nat)"/>
    <property type="match status" value="1"/>
</dbReference>
<dbReference type="InterPro" id="IPR050832">
    <property type="entry name" value="Bact_Acetyltransf"/>
</dbReference>
<dbReference type="PANTHER" id="PTHR43877:SF2">
    <property type="entry name" value="AMINOALKYLPHOSPHONATE N-ACETYLTRANSFERASE-RELATED"/>
    <property type="match status" value="1"/>
</dbReference>
<evidence type="ECO:0000313" key="5">
    <source>
        <dbReference type="Proteomes" id="UP000061569"/>
    </source>
</evidence>
<reference evidence="4 5" key="1">
    <citation type="submission" date="2015-11" db="EMBL/GenBank/DDBJ databases">
        <title>Genome sequences of Lysobacter enzymogenes strain C3 and Lysobacter antibioticus ATCC 29479.</title>
        <authorList>
            <person name="Kobayashi D.Y."/>
        </authorList>
    </citation>
    <scope>NUCLEOTIDE SEQUENCE [LARGE SCALE GENOMIC DNA]</scope>
    <source>
        <strain evidence="4 5">C3</strain>
    </source>
</reference>
<protein>
    <submittedName>
        <fullName evidence="4">N-acetyltransferase</fullName>
    </submittedName>
</protein>
<feature type="domain" description="N-acetyltransferase" evidence="3">
    <location>
        <begin position="6"/>
        <end position="158"/>
    </location>
</feature>
<evidence type="ECO:0000313" key="4">
    <source>
        <dbReference type="EMBL" id="ALN57276.1"/>
    </source>
</evidence>
<dbReference type="CDD" id="cd04301">
    <property type="entry name" value="NAT_SF"/>
    <property type="match status" value="1"/>
</dbReference>
<evidence type="ECO:0000259" key="3">
    <source>
        <dbReference type="PROSITE" id="PS51186"/>
    </source>
</evidence>
<dbReference type="InterPro" id="IPR000182">
    <property type="entry name" value="GNAT_dom"/>
</dbReference>
<keyword evidence="1 4" id="KW-0808">Transferase</keyword>
<dbReference type="Gene3D" id="3.40.630.30">
    <property type="match status" value="1"/>
</dbReference>
<evidence type="ECO:0000256" key="1">
    <source>
        <dbReference type="ARBA" id="ARBA00022679"/>
    </source>
</evidence>
<dbReference type="PANTHER" id="PTHR43877">
    <property type="entry name" value="AMINOALKYLPHOSPHONATE N-ACETYLTRANSFERASE-RELATED-RELATED"/>
    <property type="match status" value="1"/>
</dbReference>
<dbReference type="GO" id="GO:0016747">
    <property type="term" value="F:acyltransferase activity, transferring groups other than amino-acyl groups"/>
    <property type="evidence" value="ECO:0007669"/>
    <property type="project" value="InterPro"/>
</dbReference>
<dbReference type="Proteomes" id="UP000061569">
    <property type="component" value="Chromosome"/>
</dbReference>
<dbReference type="KEGG" id="lez:GLE_1925"/>
<sequence length="158" mass="17466">MTATDYRFAAATAADIERLIPVLREFYAVEHLPWNEPALRRALGALVADPNAGRLRLIVRDGEIAGYFVLGFCFSLEFGGRFGLLDELFVLPAHRGGGLAKRALGEVEALCRAEGLDALRLEVNDDNAHARGIYERAGYVAHPRRLMTLWLRDQGTAT</sequence>
<dbReference type="EMBL" id="CP013140">
    <property type="protein sequence ID" value="ALN57276.1"/>
    <property type="molecule type" value="Genomic_DNA"/>
</dbReference>
<proteinExistence type="predicted"/>